<dbReference type="EMBL" id="LT906470">
    <property type="protein sequence ID" value="SNV56201.1"/>
    <property type="molecule type" value="Genomic_DNA"/>
</dbReference>
<dbReference type="Pfam" id="PF14280">
    <property type="entry name" value="DUF4365"/>
    <property type="match status" value="1"/>
</dbReference>
<keyword evidence="3" id="KW-1185">Reference proteome</keyword>
<accession>A0A239YAC4</accession>
<dbReference type="RefSeq" id="WP_095064966.1">
    <property type="nucleotide sequence ID" value="NZ_LT906470.1"/>
</dbReference>
<gene>
    <name evidence="2" type="ORF">SAMEA44547418_00210</name>
</gene>
<dbReference type="InterPro" id="IPR025375">
    <property type="entry name" value="DUF4365"/>
</dbReference>
<evidence type="ECO:0000313" key="2">
    <source>
        <dbReference type="EMBL" id="SNV56201.1"/>
    </source>
</evidence>
<name>A0A239YAC4_9FIRM</name>
<dbReference type="KEGG" id="vrm:44547418_00210"/>
<evidence type="ECO:0000313" key="3">
    <source>
        <dbReference type="Proteomes" id="UP000214973"/>
    </source>
</evidence>
<feature type="domain" description="DUF4365" evidence="1">
    <location>
        <begin position="14"/>
        <end position="138"/>
    </location>
</feature>
<proteinExistence type="predicted"/>
<protein>
    <recommendedName>
        <fullName evidence="1">DUF4365 domain-containing protein</fullName>
    </recommendedName>
</protein>
<sequence>MANSIEREGVYHCGKLAAHYKWMFREQPIDDVGIDAHMEFTEVNGEVSQLLGLQIKSGQSWFKERKGEYIIFRDISERQYNYWTTNSLPCIIVLYNPDNDECIWEKLTVKTIEKTKGGKGKGFFVKIPLNQLFLDKFSHQSLLAFTKLPEHIMNYNFLLSQKSFMQIIQRGGMIRLHSEEWVNKCSGAGTIELIINDKNGESKYLYPYRFPYTSYTEVFPKLFPWADFIADPDFYQSEDENLWLEENCYYDREEKRWIVWGDSFENFRKKLDPMRSINHYNEVAEYMLILSLNELGKSFLTIDNYVTQSQVYVSARPQNNTL</sequence>
<reference evidence="2 3" key="1">
    <citation type="submission" date="2017-06" db="EMBL/GenBank/DDBJ databases">
        <authorList>
            <consortium name="Pathogen Informatics"/>
        </authorList>
    </citation>
    <scope>NUCLEOTIDE SEQUENCE [LARGE SCALE GENOMIC DNA]</scope>
    <source>
        <strain evidence="2 3">NCTC12018</strain>
    </source>
</reference>
<dbReference type="Proteomes" id="UP000214973">
    <property type="component" value="Chromosome 1"/>
</dbReference>
<evidence type="ECO:0000259" key="1">
    <source>
        <dbReference type="Pfam" id="PF14280"/>
    </source>
</evidence>
<organism evidence="2 3">
    <name type="scientific">Veillonella rodentium</name>
    <dbReference type="NCBI Taxonomy" id="248315"/>
    <lineage>
        <taxon>Bacteria</taxon>
        <taxon>Bacillati</taxon>
        <taxon>Bacillota</taxon>
        <taxon>Negativicutes</taxon>
        <taxon>Veillonellales</taxon>
        <taxon>Veillonellaceae</taxon>
        <taxon>Veillonella</taxon>
    </lineage>
</organism>
<dbReference type="AlphaFoldDB" id="A0A239YAC4"/>